<evidence type="ECO:0000256" key="9">
    <source>
        <dbReference type="ARBA" id="ARBA00023125"/>
    </source>
</evidence>
<evidence type="ECO:0000256" key="2">
    <source>
        <dbReference type="ARBA" id="ARBA00004123"/>
    </source>
</evidence>
<feature type="domain" description="C2H2-type" evidence="14">
    <location>
        <begin position="298"/>
        <end position="325"/>
    </location>
</feature>
<proteinExistence type="inferred from homology"/>
<evidence type="ECO:0000256" key="11">
    <source>
        <dbReference type="ARBA" id="ARBA00023242"/>
    </source>
</evidence>
<feature type="domain" description="C2H2-type" evidence="14">
    <location>
        <begin position="527"/>
        <end position="554"/>
    </location>
</feature>
<reference evidence="15" key="1">
    <citation type="journal article" date="2024" name="Gigascience">
        <title>Chromosome-level genome of the poultry shaft louse Menopon gallinae provides insight into the host-switching and adaptive evolution of parasitic lice.</title>
        <authorList>
            <person name="Xu Y."/>
            <person name="Ma L."/>
            <person name="Liu S."/>
            <person name="Liang Y."/>
            <person name="Liu Q."/>
            <person name="He Z."/>
            <person name="Tian L."/>
            <person name="Duan Y."/>
            <person name="Cai W."/>
            <person name="Li H."/>
            <person name="Song F."/>
        </authorList>
    </citation>
    <scope>NUCLEOTIDE SEQUENCE</scope>
    <source>
        <strain evidence="15">Cailab_2023a</strain>
    </source>
</reference>
<keyword evidence="9" id="KW-0238">DNA-binding</keyword>
<dbReference type="EMBL" id="JARGDH010000003">
    <property type="protein sequence ID" value="KAL0272291.1"/>
    <property type="molecule type" value="Genomic_DNA"/>
</dbReference>
<keyword evidence="10" id="KW-0804">Transcription</keyword>
<dbReference type="PROSITE" id="PS50157">
    <property type="entry name" value="ZINC_FINGER_C2H2_2"/>
    <property type="match status" value="14"/>
</dbReference>
<comment type="function">
    <text evidence="1">May be involved in transcriptional regulation.</text>
</comment>
<dbReference type="FunFam" id="3.30.160.60:FF:000260">
    <property type="entry name" value="Spalt-like transcription factor 1"/>
    <property type="match status" value="1"/>
</dbReference>
<keyword evidence="4" id="KW-0479">Metal-binding</keyword>
<dbReference type="PANTHER" id="PTHR24393:SF34">
    <property type="entry name" value="PR_SET DOMAIN 13"/>
    <property type="match status" value="1"/>
</dbReference>
<keyword evidence="8" id="KW-0805">Transcription regulation</keyword>
<feature type="domain" description="C2H2-type" evidence="14">
    <location>
        <begin position="143"/>
        <end position="170"/>
    </location>
</feature>
<keyword evidence="11" id="KW-0539">Nucleus</keyword>
<comment type="caution">
    <text evidence="15">The sequence shown here is derived from an EMBL/GenBank/DDBJ whole genome shotgun (WGS) entry which is preliminary data.</text>
</comment>
<comment type="similarity">
    <text evidence="3">Belongs to the krueppel C2H2-type zinc-finger protein family.</text>
</comment>
<evidence type="ECO:0000256" key="3">
    <source>
        <dbReference type="ARBA" id="ARBA00006991"/>
    </source>
</evidence>
<dbReference type="Gene3D" id="3.30.160.60">
    <property type="entry name" value="Classic Zinc Finger"/>
    <property type="match status" value="9"/>
</dbReference>
<feature type="region of interest" description="Disordered" evidence="13">
    <location>
        <begin position="769"/>
        <end position="847"/>
    </location>
</feature>
<feature type="region of interest" description="Disordered" evidence="13">
    <location>
        <begin position="711"/>
        <end position="744"/>
    </location>
</feature>
<feature type="domain" description="C2H2-type" evidence="14">
    <location>
        <begin position="921"/>
        <end position="944"/>
    </location>
</feature>
<dbReference type="SUPFAM" id="SSF57667">
    <property type="entry name" value="beta-beta-alpha zinc fingers"/>
    <property type="match status" value="7"/>
</dbReference>
<organism evidence="15">
    <name type="scientific">Menopon gallinae</name>
    <name type="common">poultry shaft louse</name>
    <dbReference type="NCBI Taxonomy" id="328185"/>
    <lineage>
        <taxon>Eukaryota</taxon>
        <taxon>Metazoa</taxon>
        <taxon>Ecdysozoa</taxon>
        <taxon>Arthropoda</taxon>
        <taxon>Hexapoda</taxon>
        <taxon>Insecta</taxon>
        <taxon>Pterygota</taxon>
        <taxon>Neoptera</taxon>
        <taxon>Paraneoptera</taxon>
        <taxon>Psocodea</taxon>
        <taxon>Troctomorpha</taxon>
        <taxon>Phthiraptera</taxon>
        <taxon>Amblycera</taxon>
        <taxon>Menoponidae</taxon>
        <taxon>Menopon</taxon>
    </lineage>
</organism>
<feature type="domain" description="C2H2-type" evidence="14">
    <location>
        <begin position="651"/>
        <end position="678"/>
    </location>
</feature>
<gene>
    <name evidence="15" type="ORF">PYX00_005327</name>
</gene>
<dbReference type="PANTHER" id="PTHR24393">
    <property type="entry name" value="ZINC FINGER PROTEIN"/>
    <property type="match status" value="1"/>
</dbReference>
<dbReference type="GO" id="GO:0005634">
    <property type="term" value="C:nucleus"/>
    <property type="evidence" value="ECO:0007669"/>
    <property type="project" value="UniProtKB-SubCell"/>
</dbReference>
<evidence type="ECO:0000256" key="12">
    <source>
        <dbReference type="PROSITE-ProRule" id="PRU00042"/>
    </source>
</evidence>
<evidence type="ECO:0000313" key="15">
    <source>
        <dbReference type="EMBL" id="KAL0272291.1"/>
    </source>
</evidence>
<feature type="domain" description="C2H2-type" evidence="14">
    <location>
        <begin position="380"/>
        <end position="407"/>
    </location>
</feature>
<dbReference type="InterPro" id="IPR013087">
    <property type="entry name" value="Znf_C2H2_type"/>
</dbReference>
<feature type="region of interest" description="Disordered" evidence="13">
    <location>
        <begin position="214"/>
        <end position="245"/>
    </location>
</feature>
<evidence type="ECO:0000256" key="1">
    <source>
        <dbReference type="ARBA" id="ARBA00003767"/>
    </source>
</evidence>
<evidence type="ECO:0000259" key="14">
    <source>
        <dbReference type="PROSITE" id="PS50157"/>
    </source>
</evidence>
<evidence type="ECO:0000256" key="4">
    <source>
        <dbReference type="ARBA" id="ARBA00022723"/>
    </source>
</evidence>
<feature type="domain" description="C2H2-type" evidence="14">
    <location>
        <begin position="614"/>
        <end position="642"/>
    </location>
</feature>
<keyword evidence="7" id="KW-0862">Zinc</keyword>
<dbReference type="GO" id="GO:0000978">
    <property type="term" value="F:RNA polymerase II cis-regulatory region sequence-specific DNA binding"/>
    <property type="evidence" value="ECO:0007669"/>
    <property type="project" value="TreeGrafter"/>
</dbReference>
<evidence type="ECO:0000256" key="13">
    <source>
        <dbReference type="SAM" id="MobiDB-lite"/>
    </source>
</evidence>
<feature type="domain" description="C2H2-type" evidence="14">
    <location>
        <begin position="586"/>
        <end position="613"/>
    </location>
</feature>
<name>A0AAW2HS37_9NEOP</name>
<dbReference type="GO" id="GO:0008270">
    <property type="term" value="F:zinc ion binding"/>
    <property type="evidence" value="ECO:0007669"/>
    <property type="project" value="UniProtKB-KW"/>
</dbReference>
<feature type="domain" description="C2H2-type" evidence="14">
    <location>
        <begin position="558"/>
        <end position="585"/>
    </location>
</feature>
<evidence type="ECO:0000256" key="6">
    <source>
        <dbReference type="ARBA" id="ARBA00022771"/>
    </source>
</evidence>
<dbReference type="GO" id="GO:0001228">
    <property type="term" value="F:DNA-binding transcription activator activity, RNA polymerase II-specific"/>
    <property type="evidence" value="ECO:0007669"/>
    <property type="project" value="TreeGrafter"/>
</dbReference>
<feature type="domain" description="C2H2-type" evidence="14">
    <location>
        <begin position="171"/>
        <end position="194"/>
    </location>
</feature>
<dbReference type="Pfam" id="PF13912">
    <property type="entry name" value="zf-C2H2_6"/>
    <property type="match status" value="1"/>
</dbReference>
<dbReference type="FunFam" id="3.30.160.60:FF:000446">
    <property type="entry name" value="Zinc finger protein"/>
    <property type="match status" value="1"/>
</dbReference>
<dbReference type="AlphaFoldDB" id="A0AAW2HS37"/>
<dbReference type="Pfam" id="PF00096">
    <property type="entry name" value="zf-C2H2"/>
    <property type="match status" value="7"/>
</dbReference>
<accession>A0AAW2HS37</accession>
<feature type="domain" description="C2H2-type" evidence="14">
    <location>
        <begin position="439"/>
        <end position="467"/>
    </location>
</feature>
<keyword evidence="5" id="KW-0677">Repeat</keyword>
<feature type="domain" description="C2H2-type" evidence="14">
    <location>
        <begin position="326"/>
        <end position="349"/>
    </location>
</feature>
<protein>
    <recommendedName>
        <fullName evidence="14">C2H2-type domain-containing protein</fullName>
    </recommendedName>
</protein>
<feature type="region of interest" description="Disordered" evidence="13">
    <location>
        <begin position="676"/>
        <end position="698"/>
    </location>
</feature>
<feature type="region of interest" description="Disordered" evidence="13">
    <location>
        <begin position="351"/>
        <end position="370"/>
    </location>
</feature>
<dbReference type="FunFam" id="3.30.160.60:FF:000060">
    <property type="entry name" value="zinc finger protein 436"/>
    <property type="match status" value="1"/>
</dbReference>
<evidence type="ECO:0000256" key="5">
    <source>
        <dbReference type="ARBA" id="ARBA00022737"/>
    </source>
</evidence>
<feature type="compositionally biased region" description="Basic residues" evidence="13">
    <location>
        <begin position="786"/>
        <end position="799"/>
    </location>
</feature>
<feature type="compositionally biased region" description="Polar residues" evidence="13">
    <location>
        <begin position="829"/>
        <end position="847"/>
    </location>
</feature>
<evidence type="ECO:0000256" key="10">
    <source>
        <dbReference type="ARBA" id="ARBA00023163"/>
    </source>
</evidence>
<feature type="compositionally biased region" description="Basic and acidic residues" evidence="13">
    <location>
        <begin position="361"/>
        <end position="370"/>
    </location>
</feature>
<feature type="compositionally biased region" description="Basic and acidic residues" evidence="13">
    <location>
        <begin position="712"/>
        <end position="744"/>
    </location>
</feature>
<dbReference type="SMART" id="SM00355">
    <property type="entry name" value="ZnF_C2H2"/>
    <property type="match status" value="14"/>
</dbReference>
<keyword evidence="6 12" id="KW-0863">Zinc-finger</keyword>
<evidence type="ECO:0000256" key="8">
    <source>
        <dbReference type="ARBA" id="ARBA00023015"/>
    </source>
</evidence>
<dbReference type="FunFam" id="3.30.160.60:FF:000016">
    <property type="entry name" value="zinc finger protein 37 homolog"/>
    <property type="match status" value="1"/>
</dbReference>
<feature type="domain" description="C2H2-type" evidence="14">
    <location>
        <begin position="497"/>
        <end position="526"/>
    </location>
</feature>
<evidence type="ECO:0000256" key="7">
    <source>
        <dbReference type="ARBA" id="ARBA00022833"/>
    </source>
</evidence>
<dbReference type="PROSITE" id="PS00028">
    <property type="entry name" value="ZINC_FINGER_C2H2_1"/>
    <property type="match status" value="13"/>
</dbReference>
<feature type="domain" description="C2H2-type" evidence="14">
    <location>
        <begin position="469"/>
        <end position="496"/>
    </location>
</feature>
<dbReference type="FunFam" id="3.30.160.60:FF:000325">
    <property type="entry name" value="ZFP90 zinc finger protein"/>
    <property type="match status" value="1"/>
</dbReference>
<comment type="subcellular location">
    <subcellularLocation>
        <location evidence="2">Nucleus</location>
    </subcellularLocation>
</comment>
<dbReference type="InterPro" id="IPR036236">
    <property type="entry name" value="Znf_C2H2_sf"/>
</dbReference>
<sequence>MTQVHPRMNWTQNNPGTFEEEVIYGGNDYVLPQKPPNMGFINLPEEVPMIVIESNQVSAETDAPMIIVGNDVSEQMICAEEEVETEVDLSWYASPPVAHEETVGTQPEQRKIKSEGCVAVPYLKEEVVDIPLNDESYATYHPFPCDFCSRRFKKKANLMNHMVAHQTQRPHSCNVCSSRFMRKCDLVNHQKIHSYVPNRENRHDAEENLRVNHLQGSLGKRSIKRTKSSSKPVAKEKSKTSNVASQGNYFKPTSYVDEDVKLLLEMTNRLHEKSSSSDKNLFKDLTSPTSTATDERPYVCNECGRSFSRESALISHSQIHAEDTHYECKKCGHNFFTQELLRDHHLKKHDIPYSEDNSDDREEKETEQGKYTGDERFGTFHCSLCSASFHRLDLLRQHKRIHSKKEDYSNYYKCNSSMLYPNHEKLMLHLENNVNFQDKVCLVCGEHFVDQHYLERHIRQRHTNDLPPNACNYCGKQFKDKRALQKHLWIHSADKKYSCKKLDCPKRFHSWARLRRHMLSHNVTKVVRCEECNELFPDRRALINHRHSHYTDSNSRKFVCNECGKSFGSRSSQQIHNRIHTGERPYGCRYCWKAFADGGTLRKHERIHTGEKPYECVVCPRAFNQRVVLREHIRSHHSGSVSKSGYAAPIYLCPVCGVVAADSEELAMHLVKHSDDNTVRNRNPQSGNRGYKKRRKLTSYEYDDNELEQLDYYDKKDSETESGESDKEASKNESGKKSGRSKKVDTYSKFTKTFEAAMKNISSLVEAKPARKAKMISTKPRPSVKNSKKLTRRGGRKRNATAAGKSAATVKPRTRTLSGRLSGRKDSCNESANTSDESRTQTNVEEGNVASRTKSYSYEPMNENIQEMNVFPESSKKIRKPAAFQKKGSEQSKSGEGEIHIKTEVKEEMVEESYGTGNDNYICGICNNVFPSKADLLFHVPVHI</sequence>